<keyword evidence="5" id="KW-0732">Signal</keyword>
<feature type="domain" description="GPCR family 3 nine cysteines" evidence="14">
    <location>
        <begin position="1379"/>
        <end position="1433"/>
    </location>
</feature>
<name>A0A498NED8_LABRO</name>
<dbReference type="EMBL" id="QBIY01011870">
    <property type="protein sequence ID" value="RXN28347.1"/>
    <property type="molecule type" value="Genomic_DNA"/>
</dbReference>
<evidence type="ECO:0000256" key="7">
    <source>
        <dbReference type="ARBA" id="ARBA00023040"/>
    </source>
</evidence>
<evidence type="ECO:0000256" key="3">
    <source>
        <dbReference type="ARBA" id="ARBA00022475"/>
    </source>
</evidence>
<dbReference type="PRINTS" id="PR00248">
    <property type="entry name" value="GPCRMGR"/>
</dbReference>
<proteinExistence type="inferred from homology"/>
<evidence type="ECO:0000256" key="9">
    <source>
        <dbReference type="ARBA" id="ARBA00023170"/>
    </source>
</evidence>
<feature type="domain" description="Receptor ligand binding region" evidence="13">
    <location>
        <begin position="3002"/>
        <end position="3090"/>
    </location>
</feature>
<evidence type="ECO:0000256" key="2">
    <source>
        <dbReference type="ARBA" id="ARBA00007242"/>
    </source>
</evidence>
<feature type="domain" description="Receptor ligand binding region" evidence="13">
    <location>
        <begin position="254"/>
        <end position="639"/>
    </location>
</feature>
<evidence type="ECO:0000259" key="13">
    <source>
        <dbReference type="Pfam" id="PF01094"/>
    </source>
</evidence>
<feature type="domain" description="Receptor ligand binding region" evidence="13">
    <location>
        <begin position="687"/>
        <end position="949"/>
    </location>
</feature>
<feature type="domain" description="Receptor ligand binding region" evidence="13">
    <location>
        <begin position="1674"/>
        <end position="2015"/>
    </location>
</feature>
<dbReference type="PANTHER" id="PTHR24061:SF528">
    <property type="entry name" value="C-FAMILY ODORANT RECEPTOR OLFCD2-RELATED"/>
    <property type="match status" value="1"/>
</dbReference>
<evidence type="ECO:0000256" key="4">
    <source>
        <dbReference type="ARBA" id="ARBA00022692"/>
    </source>
</evidence>
<dbReference type="InterPro" id="IPR001828">
    <property type="entry name" value="ANF_lig-bd_rcpt"/>
</dbReference>
<comment type="subcellular location">
    <subcellularLocation>
        <location evidence="1">Cell membrane</location>
        <topology evidence="1">Multi-pass membrane protein</topology>
    </subcellularLocation>
</comment>
<organism evidence="15 16">
    <name type="scientific">Labeo rohita</name>
    <name type="common">Indian major carp</name>
    <name type="synonym">Cyprinus rohita</name>
    <dbReference type="NCBI Taxonomy" id="84645"/>
    <lineage>
        <taxon>Eukaryota</taxon>
        <taxon>Metazoa</taxon>
        <taxon>Chordata</taxon>
        <taxon>Craniata</taxon>
        <taxon>Vertebrata</taxon>
        <taxon>Euteleostomi</taxon>
        <taxon>Actinopterygii</taxon>
        <taxon>Neopterygii</taxon>
        <taxon>Teleostei</taxon>
        <taxon>Ostariophysi</taxon>
        <taxon>Cypriniformes</taxon>
        <taxon>Cyprinidae</taxon>
        <taxon>Labeoninae</taxon>
        <taxon>Labeonini</taxon>
        <taxon>Labeo</taxon>
    </lineage>
</organism>
<dbReference type="FunFam" id="3.40.50.2300:FF:000016">
    <property type="entry name" value="Taste 1 receptor member 2"/>
    <property type="match status" value="6"/>
</dbReference>
<keyword evidence="10" id="KW-0325">Glycoprotein</keyword>
<sequence length="3095" mass="346327">MWGLGRSMTGWWYINPGSRSLGSVVPVVGVPTVPMTLGCEAVVRWLMKSDSGVSGPHSSNTRRKILDSFKKMKACAKKTDFDRVAKEILKDFSHCQEVCKYFQRSVIMPPVNVLVTKPNILNFFFELLRVITTRAEHWQNWLDTLAGPGIIEQIKSSTSRVIVGFLVHWDLEVLLHKFVEYNITGYQWVVRAADPPCKLWGLPDIPQLRKDGDVTIGGIFSVHSSWEEMMPTFTSKPEQPKCKSFSLREFQNAQTMVFAIEEINNRADILPGVSLGYKIYDSCGSIEMALRASLSLVNGENASQLSCQRPNTIQAIIAETYSTPTIAISATVGPLHLPVISHFATCACLSDKKKHPSFFRTIPSDYYQSQALAKLVKYFGWTWVGALCSNNDYGNNGMNTFIKAATEFGVCVEFSEAFFRTDPREEILRIVDIVKKSSSKVIVAFVSYADMEILLGEIAQQNITGLQWIGSESWISDMNIATGKWQQILRGSMGFAIPKAEIRGLKHFLTKLNPSSDIDLHKELWETIFQCKLPIQETTGSQIMCKGNESLNNVQNQYTDVTELQIPNNVYKAVYAVAYALNSTLSCSKWDSNQSKCLEKVNNTWQVLNALREVSFFTKTGEKVFFDKNGDPAARFDLRAFRWTQVMMFAIDEINQNEGLLPNISLGYKIMDSCASPTNVLRAAFTLVSYFSTCACLSDRRKYPSFFRTIPSDYYQAKALASLVKRYGWTWIGALQSDNDYGKNGISAFTKEVEKMGVCIAFVGTILRTYPQSKIIEVVELIKKSTVKVILAFVPEGDLYPLMREIVKQNITGIQWIASEAWVTAARPSTPEMFKFFGGTVGFVVRKMAMPKLGTYLKNISPYFPSQSPFISDFWETMVGCKPCLNSEPLPSANVTLYSQMCTGEEKLNYTDKFFDVTQRVNFVDEYGENVFFDENGDPPASYEVINWQLREGEIPKAVCSDTCPNGTRKAQIKGRPVCCFDCVPCADGSISNTTGAADCILCPEEYWSNERRDNFTPRALRWMQTMIFAVKEINQRQDLLPNLSLGYHIKDSGDDIPVSVKRGILKEPRVLRTAMDTPDAASPTITGLGCFCMSSQLCPLPFSGCPLTRRRDLFTDTGDRKQFPTFFRVVPSDDYQVKAVAQLLKRFDWTWIGVVTEDDDYGRFALQGLKREIENTNICLAYHEMIPKDHTQEQVLKILKVMKESTAKVVVVVSGEGEFYPFLREFVTQNITGIQWIASEAWVTASVLAETYPFLDGTIGFAVRQGHIPGLQDYLKKVTPERYPANPQVQELWEALYGCSPSTSSLNSHLPSCTGKETLRQEHSAYMNTSSPRVAYNVYKAVYAFAHSLHNLIHCIPGDGPFENFSCANLNNVFAWQVPVSVCSNSCTPGFRKAVRRGQPLCCFDCVPCDIGKISNQTDSIDCLLCPEDYWSNVNGTICVPKVIEFLSHDAMGITLTVIAVVGAFLTLTVLVVICTAWLTVSPPFPYRNTTYQQSKIILDCSVGSDLAFWGILKEPRVLRTAMDTPDAASPTITGLGCFCMSSQLCPLPFSGCPLTRRRDLFTDTAHLSDDESMMHNLYLVGSGLVLKEEKDDIGLECKGNIPPKTTSPPCAAVTSSCNPQGDFNLPVFMTSGDFTIGGIFPLHYRVELPPTNYIKRPLAAQCQGFDPRAFRWALTMTLAVEEINNRKDLLPNYTLAYSIFDSCATPVTAQKAVLAVLNGQDVVQSFICSGASPLLGLIGESGSSQSIVVSRTLEPFRIPMISYFSTCACLSDRKQFPTFFRVVPSDDYQVKAVAQLLKRFDWTWIGVVTEDHDYGRFALQGLKREIENTNICLAYHEMIPKDYTQEQVLKILKVMKESTAKVVVVFSGEGEFYPFLREFVTQNITGIQWIASEAWVTASILAETYPFLDGTIGFAVRQGHIPGLQDYLKKVTPEKYPSNPQVQELWEALYGCSPSTSSLNSHLPSCTGKETLREEHSAYMNTSSPRVAYNVYKAVYAFAHSLHNLIHCVPGDGPFENFSCANLNNVFPWQVPVSVCSNSCTPGFRKAVRRGQPLCCFDCVPCDIGKISNQTDSIDCLSCPEDYWSNVNGTICVPKVIEFLSHDAMGITLTVIAVAGAFLTLTVLIYMEFNRIAGKNLKKEFYESLDRHSTCLLDIFRAKKGVAGQLLMDLLKQTKISYFSTCSCLSNRKQFPTFFRVLPNDDYQVKAIAQLLKKFGWTWIGVVTEDHDYGRFALQGLKREIENTNICLAYHEMIPKDYTQERVLKILKVMKESTAKVVVVFSVEGEFYPFLREFVTQNITGIQWIASEAWVTASMLAETYPFLDGTIGFAIRQGHIPGLQDYLKTVTPQMYPSNPQVQELWEALYGCSPSTSSLNSHLPSCTGKETLRKEHSAYMNTSSPRVAYNVYKAVYAFAHSLRNLIHCKPGYGPFENFSCANLNNVFPWQDVSFSIAEENVKFDNNGDSVPYYDLINWQRHTSGDIQFVKVGLYDGAQQTGRELVIEEQDIMWSNQQNKARYLSLCAVTAVPQDSGRLPVVGNLCAALTVFHVKVARSVIRQISYFSSCACLSDRREFPTFFRVIPSDAYQVRAIAKLLLHFKWTWVGVVRGDHEYGRFALQGLLKELEGTGVCVAYQEMIPLLYERQRALEIISVMSHSTARVVVVFSAEGELTPFLRDYMEQNVTGIQWIASEAWVTASVFTGSEYYPFLGGTIGFGIRQGQIPGLREYLTTVNPESYPSNSLVHELWGALYGCSLSSSSLDSHLPTCTGQETLRVQHSAYFNTSSPRISYNVYKGVYAIAHSLHNLIHCTPGKGPFSNSTCANVHNVYPWQLQQYLQEVSFTISGETVNFDMKGDSIPSYDLINWQRGSAGNIEFVNVGMFDGAQESGQELVIQEKAIMWPGHQTEASRSHSVFQYMRFHVLKFCRVKWRLCPAVCGDNLGTCILQGNPQAPALFKNGDLVVGGVFSIHDYLRTEKHTYTRQPQPLECSGSVGFREMRFVRAFEFAIEEINNSSDLLPGVTLGYHIYDSCASVPMAIKVAFQLANGLDLIFNDTDSCAKSAAVTAVVAESGSTPSISISRILGPFGIPQVRVQYE</sequence>
<dbReference type="FunFam" id="2.10.50.30:FF:000002">
    <property type="entry name" value="Vomeronasal 2 receptor, h1"/>
    <property type="match status" value="3"/>
</dbReference>
<evidence type="ECO:0000256" key="10">
    <source>
        <dbReference type="ARBA" id="ARBA00023180"/>
    </source>
</evidence>
<dbReference type="SMART" id="SM01411">
    <property type="entry name" value="Ephrin_rec_like"/>
    <property type="match status" value="3"/>
</dbReference>
<dbReference type="SUPFAM" id="SSF57184">
    <property type="entry name" value="Growth factor receptor domain"/>
    <property type="match status" value="1"/>
</dbReference>
<feature type="transmembrane region" description="Helical" evidence="12">
    <location>
        <begin position="1452"/>
        <end position="1480"/>
    </location>
</feature>
<keyword evidence="9 15" id="KW-0675">Receptor</keyword>
<feature type="transmembrane region" description="Helical" evidence="12">
    <location>
        <begin position="2106"/>
        <end position="2129"/>
    </location>
</feature>
<dbReference type="InterPro" id="IPR000337">
    <property type="entry name" value="GPCR_3"/>
</dbReference>
<evidence type="ECO:0000313" key="15">
    <source>
        <dbReference type="EMBL" id="RXN28347.1"/>
    </source>
</evidence>
<reference evidence="15 16" key="1">
    <citation type="submission" date="2018-03" db="EMBL/GenBank/DDBJ databases">
        <title>Draft genome sequence of Rohu Carp (Labeo rohita).</title>
        <authorList>
            <person name="Das P."/>
            <person name="Kushwaha B."/>
            <person name="Joshi C.G."/>
            <person name="Kumar D."/>
            <person name="Nagpure N.S."/>
            <person name="Sahoo L."/>
            <person name="Das S.P."/>
            <person name="Bit A."/>
            <person name="Patnaik S."/>
            <person name="Meher P.K."/>
            <person name="Jayasankar P."/>
            <person name="Koringa P.G."/>
            <person name="Patel N.V."/>
            <person name="Hinsu A.T."/>
            <person name="Kumar R."/>
            <person name="Pandey M."/>
            <person name="Agarwal S."/>
            <person name="Srivastava S."/>
            <person name="Singh M."/>
            <person name="Iquebal M.A."/>
            <person name="Jaiswal S."/>
            <person name="Angadi U.B."/>
            <person name="Kumar N."/>
            <person name="Raza M."/>
            <person name="Shah T.M."/>
            <person name="Rai A."/>
            <person name="Jena J.K."/>
        </authorList>
    </citation>
    <scope>NUCLEOTIDE SEQUENCE [LARGE SCALE GENOMIC DNA]</scope>
    <source>
        <strain evidence="15">DASCIFA01</strain>
        <tissue evidence="15">Testis</tissue>
    </source>
</reference>
<protein>
    <submittedName>
        <fullName evidence="15">Extracellular calcium-sensing receptor-like protein</fullName>
    </submittedName>
</protein>
<keyword evidence="16" id="KW-1185">Reference proteome</keyword>
<comment type="similarity">
    <text evidence="2">Belongs to the G-protein coupled receptor 3 family.</text>
</comment>
<keyword evidence="6 12" id="KW-1133">Transmembrane helix</keyword>
<dbReference type="GO" id="GO:0004930">
    <property type="term" value="F:G protein-coupled receptor activity"/>
    <property type="evidence" value="ECO:0007669"/>
    <property type="project" value="UniProtKB-KW"/>
</dbReference>
<dbReference type="GO" id="GO:0005886">
    <property type="term" value="C:plasma membrane"/>
    <property type="evidence" value="ECO:0007669"/>
    <property type="project" value="UniProtKB-SubCell"/>
</dbReference>
<dbReference type="Pfam" id="PF07562">
    <property type="entry name" value="NCD3G"/>
    <property type="match status" value="3"/>
</dbReference>
<evidence type="ECO:0000256" key="1">
    <source>
        <dbReference type="ARBA" id="ARBA00004651"/>
    </source>
</evidence>
<comment type="caution">
    <text evidence="15">The sequence shown here is derived from an EMBL/GenBank/DDBJ whole genome shotgun (WGS) entry which is preliminary data.</text>
</comment>
<keyword evidence="4 12" id="KW-0812">Transmembrane</keyword>
<dbReference type="Pfam" id="PF01094">
    <property type="entry name" value="ANF_receptor"/>
    <property type="match status" value="7"/>
</dbReference>
<dbReference type="SUPFAM" id="SSF53822">
    <property type="entry name" value="Periplasmic binding protein-like I"/>
    <property type="match status" value="7"/>
</dbReference>
<evidence type="ECO:0000256" key="11">
    <source>
        <dbReference type="ARBA" id="ARBA00023224"/>
    </source>
</evidence>
<keyword evidence="3" id="KW-1003">Cell membrane</keyword>
<accession>A0A498NED8</accession>
<keyword evidence="8 12" id="KW-0472">Membrane</keyword>
<feature type="domain" description="GPCR family 3 nine cysteines" evidence="14">
    <location>
        <begin position="955"/>
        <end position="1009"/>
    </location>
</feature>
<evidence type="ECO:0000313" key="16">
    <source>
        <dbReference type="Proteomes" id="UP000290572"/>
    </source>
</evidence>
<dbReference type="InterPro" id="IPR011500">
    <property type="entry name" value="GPCR_3_9-Cys_dom"/>
</dbReference>
<dbReference type="Proteomes" id="UP000290572">
    <property type="component" value="Unassembled WGS sequence"/>
</dbReference>
<evidence type="ECO:0000259" key="14">
    <source>
        <dbReference type="Pfam" id="PF07562"/>
    </source>
</evidence>
<dbReference type="FunFam" id="3.40.50.2300:FF:000067">
    <property type="entry name" value="Olfactory receptor C family, h1"/>
    <property type="match status" value="1"/>
</dbReference>
<dbReference type="STRING" id="84645.A0A498NED8"/>
<evidence type="ECO:0000256" key="8">
    <source>
        <dbReference type="ARBA" id="ARBA00023136"/>
    </source>
</evidence>
<feature type="domain" description="Receptor ligand binding region" evidence="13">
    <location>
        <begin position="2172"/>
        <end position="2477"/>
    </location>
</feature>
<keyword evidence="7" id="KW-0297">G-protein coupled receptor</keyword>
<feature type="domain" description="Receptor ligand binding region" evidence="13">
    <location>
        <begin position="1023"/>
        <end position="1357"/>
    </location>
</feature>
<evidence type="ECO:0000256" key="6">
    <source>
        <dbReference type="ARBA" id="ARBA00022989"/>
    </source>
</evidence>
<dbReference type="InterPro" id="IPR028082">
    <property type="entry name" value="Peripla_BP_I"/>
</dbReference>
<dbReference type="InterPro" id="IPR000068">
    <property type="entry name" value="GPCR_3_Ca_sens_rcpt-rel"/>
</dbReference>
<dbReference type="InterPro" id="IPR009030">
    <property type="entry name" value="Growth_fac_rcpt_cys_sf"/>
</dbReference>
<dbReference type="Gene3D" id="3.40.50.2300">
    <property type="match status" value="13"/>
</dbReference>
<gene>
    <name evidence="15" type="ORF">ROHU_019358</name>
</gene>
<feature type="domain" description="GPCR family 3 nine cysteines" evidence="14">
    <location>
        <begin position="2033"/>
        <end position="2087"/>
    </location>
</feature>
<keyword evidence="11" id="KW-0807">Transducer</keyword>
<dbReference type="PANTHER" id="PTHR24061">
    <property type="entry name" value="CALCIUM-SENSING RECEPTOR-RELATED"/>
    <property type="match status" value="1"/>
</dbReference>
<feature type="domain" description="Receptor ligand binding region" evidence="13">
    <location>
        <begin position="2529"/>
        <end position="2867"/>
    </location>
</feature>
<evidence type="ECO:0000256" key="12">
    <source>
        <dbReference type="SAM" id="Phobius"/>
    </source>
</evidence>
<dbReference type="PRINTS" id="PR00592">
    <property type="entry name" value="CASENSINGR"/>
</dbReference>
<evidence type="ECO:0000256" key="5">
    <source>
        <dbReference type="ARBA" id="ARBA00022729"/>
    </source>
</evidence>